<dbReference type="EMBL" id="KV442117">
    <property type="protein sequence ID" value="OAQ23509.1"/>
    <property type="molecule type" value="Genomic_DNA"/>
</dbReference>
<keyword evidence="3" id="KW-1185">Reference proteome</keyword>
<feature type="transmembrane region" description="Helical" evidence="1">
    <location>
        <begin position="423"/>
        <end position="441"/>
    </location>
</feature>
<accession>A0A197JGI2</accession>
<keyword evidence="1" id="KW-0472">Membrane</keyword>
<evidence type="ECO:0000256" key="1">
    <source>
        <dbReference type="SAM" id="Phobius"/>
    </source>
</evidence>
<keyword evidence="1" id="KW-1133">Transmembrane helix</keyword>
<evidence type="ECO:0000313" key="3">
    <source>
        <dbReference type="Proteomes" id="UP000078512"/>
    </source>
</evidence>
<sequence>MTIVDLDCIGSNPNSTILYGIGNAEHASGGVVTIVYRSYGNPANATDIKWDKVRDDYSRNLNWPGAQPHFKYSRFGQVDCAVSSKGEFTAFFYNPEFAVTGRAKPVPMGIQFYEGLPGVLKIYGWTMYGWTNQNFVHQSFYIEMDGVETVVHAVMDETASVIRFGLVDKSTGYLQLAAVWKLVDGRFMVGELTDKFPKLLYPKSTTFDVYSSRATSINTYYRHMVYQNGSIYLYSDTTGLISSFPFSSPFSTPKQKEFFQARPIPADRRNMFFQGMRQNSSYLGYLTGLNSRTDVASGSPIRNMTMQLSTIDVSYDLTAPSTTRSTTRDAMMNIRGVYYNVAYLQAIGGHLPDQVPFAVGLTEYGYYGITLDGASMGSLVPFENSISTIAGVEDRYLQSRIRNYQGQVGPIYNYLDMLPGTSIFGAILGAIFGLVILWYLIKKFDKWLEKIRLDDEKRSMDKEAFELISRLRHVSGLPSTDPSSAVTALGGPRAGGLPFEPSSASTTSHALLDGLGLMRHPRPNIVVSIGDDED</sequence>
<name>A0A197JGI2_9FUNG</name>
<protein>
    <submittedName>
        <fullName evidence="2">Uncharacterized protein</fullName>
    </submittedName>
</protein>
<evidence type="ECO:0000313" key="2">
    <source>
        <dbReference type="EMBL" id="OAQ23509.1"/>
    </source>
</evidence>
<organism evidence="2 3">
    <name type="scientific">Linnemannia elongata AG-77</name>
    <dbReference type="NCBI Taxonomy" id="1314771"/>
    <lineage>
        <taxon>Eukaryota</taxon>
        <taxon>Fungi</taxon>
        <taxon>Fungi incertae sedis</taxon>
        <taxon>Mucoromycota</taxon>
        <taxon>Mortierellomycotina</taxon>
        <taxon>Mortierellomycetes</taxon>
        <taxon>Mortierellales</taxon>
        <taxon>Mortierellaceae</taxon>
        <taxon>Linnemannia</taxon>
    </lineage>
</organism>
<dbReference type="AlphaFoldDB" id="A0A197JGI2"/>
<keyword evidence="1" id="KW-0812">Transmembrane</keyword>
<reference evidence="2 3" key="1">
    <citation type="submission" date="2016-05" db="EMBL/GenBank/DDBJ databases">
        <title>Genome sequencing reveals origins of a unique bacterial endosymbiosis in the earliest lineages of terrestrial Fungi.</title>
        <authorList>
            <consortium name="DOE Joint Genome Institute"/>
            <person name="Uehling J."/>
            <person name="Gryganskyi A."/>
            <person name="Hameed K."/>
            <person name="Tschaplinski T."/>
            <person name="Misztal P."/>
            <person name="Wu S."/>
            <person name="Desiro A."/>
            <person name="Vande Pol N."/>
            <person name="Du Z.-Y."/>
            <person name="Zienkiewicz A."/>
            <person name="Zienkiewicz K."/>
            <person name="Morin E."/>
            <person name="Tisserant E."/>
            <person name="Splivallo R."/>
            <person name="Hainaut M."/>
            <person name="Henrissat B."/>
            <person name="Ohm R."/>
            <person name="Kuo A."/>
            <person name="Yan J."/>
            <person name="Lipzen A."/>
            <person name="Nolan M."/>
            <person name="Labutti K."/>
            <person name="Barry K."/>
            <person name="Goldstein A."/>
            <person name="Labbe J."/>
            <person name="Schadt C."/>
            <person name="Tuskan G."/>
            <person name="Grigoriev I."/>
            <person name="Martin F."/>
            <person name="Vilgalys R."/>
            <person name="Bonito G."/>
        </authorList>
    </citation>
    <scope>NUCLEOTIDE SEQUENCE [LARGE SCALE GENOMIC DNA]</scope>
    <source>
        <strain evidence="2 3">AG-77</strain>
    </source>
</reference>
<gene>
    <name evidence="2" type="ORF">K457DRAFT_36534</name>
</gene>
<dbReference type="OrthoDB" id="2408044at2759"/>
<dbReference type="Proteomes" id="UP000078512">
    <property type="component" value="Unassembled WGS sequence"/>
</dbReference>
<proteinExistence type="predicted"/>